<evidence type="ECO:0000313" key="3">
    <source>
        <dbReference type="Proteomes" id="UP000321907"/>
    </source>
</evidence>
<feature type="signal peptide" evidence="1">
    <location>
        <begin position="1"/>
        <end position="24"/>
    </location>
</feature>
<comment type="caution">
    <text evidence="2">The sequence shown here is derived from an EMBL/GenBank/DDBJ whole genome shotgun (WGS) entry which is preliminary data.</text>
</comment>
<gene>
    <name evidence="2" type="ORF">FUA23_18785</name>
</gene>
<evidence type="ECO:0000256" key="1">
    <source>
        <dbReference type="SAM" id="SignalP"/>
    </source>
</evidence>
<organism evidence="2 3">
    <name type="scientific">Neolewinella aurantiaca</name>
    <dbReference type="NCBI Taxonomy" id="2602767"/>
    <lineage>
        <taxon>Bacteria</taxon>
        <taxon>Pseudomonadati</taxon>
        <taxon>Bacteroidota</taxon>
        <taxon>Saprospiria</taxon>
        <taxon>Saprospirales</taxon>
        <taxon>Lewinellaceae</taxon>
        <taxon>Neolewinella</taxon>
    </lineage>
</organism>
<dbReference type="Proteomes" id="UP000321907">
    <property type="component" value="Unassembled WGS sequence"/>
</dbReference>
<name>A0A5C7F8R0_9BACT</name>
<evidence type="ECO:0000313" key="2">
    <source>
        <dbReference type="EMBL" id="TXF87042.1"/>
    </source>
</evidence>
<reference evidence="2 3" key="1">
    <citation type="submission" date="2019-08" db="EMBL/GenBank/DDBJ databases">
        <title>Lewinella sp. strain SSH13 Genome sequencing and assembly.</title>
        <authorList>
            <person name="Kim I."/>
        </authorList>
    </citation>
    <scope>NUCLEOTIDE SEQUENCE [LARGE SCALE GENOMIC DNA]</scope>
    <source>
        <strain evidence="2 3">SSH13</strain>
    </source>
</reference>
<evidence type="ECO:0008006" key="4">
    <source>
        <dbReference type="Google" id="ProtNLM"/>
    </source>
</evidence>
<proteinExistence type="predicted"/>
<accession>A0A5C7F8R0</accession>
<keyword evidence="3" id="KW-1185">Reference proteome</keyword>
<sequence length="399" mass="45425">MKNLFTTSVLAAALLLILSGSSSSGLGTPENYHRFELPFYAQPVDIVYDPAMVIPDPGPLTSISIVKSYRLLTKKPTRVLLNSLLEAKQRYELNDFLFYKLARTSLQVVYGDADQNAREITLFGLLVDAGFDARLTYRGNRVFVNVYTTEDLFEVPIIDTGGRPYANLSCLNGECSGRQRLFILDEHPNPRGRSFGFQLDNWPALGVQATEKQMHFKYHGIQQDIKVTFDRTVVDIMKDYPFIHEYAYLETPLSGTLRSSLLPQLRRYLEPLDERQRIELLVSFTRSAFEYKEDNEYFGHSKPMVPEELFGYSFSDCEDRSALFFALVRDLLNMPMAVVAYDDHLTIAVGTDNITGDSFTYEGKRYVFCDPTGPKDSSRIGQIPPGYENKNFQIIGTYK</sequence>
<keyword evidence="1" id="KW-0732">Signal</keyword>
<protein>
    <recommendedName>
        <fullName evidence="4">Transglutaminase superfamily protein</fullName>
    </recommendedName>
</protein>
<dbReference type="RefSeq" id="WP_147932313.1">
    <property type="nucleotide sequence ID" value="NZ_VOXD01000037.1"/>
</dbReference>
<dbReference type="AlphaFoldDB" id="A0A5C7F8R0"/>
<feature type="chain" id="PRO_5022813324" description="Transglutaminase superfamily protein" evidence="1">
    <location>
        <begin position="25"/>
        <end position="399"/>
    </location>
</feature>
<dbReference type="EMBL" id="VOXD01000037">
    <property type="protein sequence ID" value="TXF87042.1"/>
    <property type="molecule type" value="Genomic_DNA"/>
</dbReference>
<dbReference type="OrthoDB" id="9816224at2"/>